<reference evidence="1 2" key="1">
    <citation type="submission" date="2019-03" db="EMBL/GenBank/DDBJ databases">
        <title>Genomic Encyclopedia of Type Strains, Phase III (KMG-III): the genomes of soil and plant-associated and newly described type strains.</title>
        <authorList>
            <person name="Whitman W."/>
        </authorList>
    </citation>
    <scope>NUCLEOTIDE SEQUENCE [LARGE SCALE GENOMIC DNA]</scope>
    <source>
        <strain evidence="1 2">CECT 7972</strain>
    </source>
</reference>
<keyword evidence="2" id="KW-1185">Reference proteome</keyword>
<dbReference type="Proteomes" id="UP000295558">
    <property type="component" value="Unassembled WGS sequence"/>
</dbReference>
<dbReference type="OrthoDB" id="3197444at2"/>
<protein>
    <submittedName>
        <fullName evidence="1">Minor capsid protein 2</fullName>
    </submittedName>
</protein>
<organism evidence="1 2">
    <name type="scientific">Listeria rocourtiae</name>
    <dbReference type="NCBI Taxonomy" id="647910"/>
    <lineage>
        <taxon>Bacteria</taxon>
        <taxon>Bacillati</taxon>
        <taxon>Bacillota</taxon>
        <taxon>Bacilli</taxon>
        <taxon>Bacillales</taxon>
        <taxon>Listeriaceae</taxon>
        <taxon>Listeria</taxon>
    </lineage>
</organism>
<sequence>MSITPHQLDLYTSQVVDMYRALEIDIFKQIARRLKASGNATLLEWQIETLAQLNMINNNIIKELSIVSGRSSEEIKRIVSDAGYSAIKDVDSHLKKVFDPKPLPNDLDVILSAHVGQVFLELDNLVNQTLITTNYGTSLVAQMYQRIINETTAKVISGVKTLDKALEETILRWVNKGIDSGFVDKGGHTWSLERYVDTVIRSTVNNTYNELSTSRMGEYDVYTVLMTSIYDAAPRCAGCQGLVLDMRPFGKNESGYPSIYEFGYGKPGGTLGINCRHRIIPFVPGVNTNNQPVYDTEDMDERYKYRQMQRTLERRIRATKKNIIITQELGSDKLDHFKRLLSSQQAQMRDLLNESNASHLKRNYKREKVVTPKELLTKNKS</sequence>
<dbReference type="AlphaFoldDB" id="A0A4R6ZPR7"/>
<evidence type="ECO:0000313" key="1">
    <source>
        <dbReference type="EMBL" id="TDR54194.1"/>
    </source>
</evidence>
<gene>
    <name evidence="1" type="ORF">DFP96_103294</name>
</gene>
<dbReference type="Pfam" id="PF06152">
    <property type="entry name" value="Phage_min_cap2"/>
    <property type="match status" value="1"/>
</dbReference>
<dbReference type="RefSeq" id="WP_036069161.1">
    <property type="nucleotide sequence ID" value="NZ_SNZK01000003.1"/>
</dbReference>
<name>A0A4R6ZPR7_9LIST</name>
<proteinExistence type="predicted"/>
<evidence type="ECO:0000313" key="2">
    <source>
        <dbReference type="Proteomes" id="UP000295558"/>
    </source>
</evidence>
<dbReference type="GO" id="GO:0005198">
    <property type="term" value="F:structural molecule activity"/>
    <property type="evidence" value="ECO:0007669"/>
    <property type="project" value="InterPro"/>
</dbReference>
<dbReference type="EMBL" id="SNZK01000003">
    <property type="protein sequence ID" value="TDR54194.1"/>
    <property type="molecule type" value="Genomic_DNA"/>
</dbReference>
<dbReference type="STRING" id="1265846.PROCOU_01492"/>
<comment type="caution">
    <text evidence="1">The sequence shown here is derived from an EMBL/GenBank/DDBJ whole genome shotgun (WGS) entry which is preliminary data.</text>
</comment>
<dbReference type="InterPro" id="IPR009319">
    <property type="entry name" value="Phage_A118_VSP1"/>
</dbReference>
<accession>A0A4R6ZPR7</accession>